<keyword evidence="7" id="KW-0862">Zinc</keyword>
<evidence type="ECO:0000256" key="4">
    <source>
        <dbReference type="ARBA" id="ARBA00022737"/>
    </source>
</evidence>
<feature type="domain" description="RING-type" evidence="9">
    <location>
        <begin position="696"/>
        <end position="908"/>
    </location>
</feature>
<dbReference type="InterPro" id="IPR047545">
    <property type="entry name" value="BRcat_RBR_RNF216"/>
</dbReference>
<evidence type="ECO:0000256" key="7">
    <source>
        <dbReference type="ARBA" id="ARBA00022833"/>
    </source>
</evidence>
<dbReference type="CDD" id="cd20353">
    <property type="entry name" value="Rcat_RBR_RNF216"/>
    <property type="match status" value="1"/>
</dbReference>
<dbReference type="GO" id="GO:0008270">
    <property type="term" value="F:zinc ion binding"/>
    <property type="evidence" value="ECO:0007669"/>
    <property type="project" value="UniProtKB-KW"/>
</dbReference>
<evidence type="ECO:0000313" key="11">
    <source>
        <dbReference type="Proteomes" id="UP001431783"/>
    </source>
</evidence>
<evidence type="ECO:0000313" key="10">
    <source>
        <dbReference type="EMBL" id="KAK9881518.1"/>
    </source>
</evidence>
<dbReference type="GO" id="GO:0016740">
    <property type="term" value="F:transferase activity"/>
    <property type="evidence" value="ECO:0007669"/>
    <property type="project" value="UniProtKB-KW"/>
</dbReference>
<dbReference type="PANTHER" id="PTHR22770:SF47">
    <property type="entry name" value="E3 UBIQUITIN-PROTEIN LIGASE RNF216"/>
    <property type="match status" value="1"/>
</dbReference>
<gene>
    <name evidence="10" type="ORF">WA026_016398</name>
</gene>
<evidence type="ECO:0000256" key="3">
    <source>
        <dbReference type="ARBA" id="ARBA00022723"/>
    </source>
</evidence>
<dbReference type="InterPro" id="IPR044066">
    <property type="entry name" value="TRIAD_supradom"/>
</dbReference>
<evidence type="ECO:0000256" key="5">
    <source>
        <dbReference type="ARBA" id="ARBA00022771"/>
    </source>
</evidence>
<keyword evidence="4" id="KW-0677">Repeat</keyword>
<reference evidence="10 11" key="1">
    <citation type="submission" date="2023-03" db="EMBL/GenBank/DDBJ databases">
        <title>Genome insight into feeding habits of ladybird beetles.</title>
        <authorList>
            <person name="Li H.-S."/>
            <person name="Huang Y.-H."/>
            <person name="Pang H."/>
        </authorList>
    </citation>
    <scope>NUCLEOTIDE SEQUENCE [LARGE SCALE GENOMIC DNA]</scope>
    <source>
        <strain evidence="10">SYSU_2023b</strain>
        <tissue evidence="10">Whole body</tissue>
    </source>
</reference>
<name>A0AAW1UJV5_9CUCU</name>
<accession>A0AAW1UJV5</accession>
<keyword evidence="6" id="KW-0833">Ubl conjugation pathway</keyword>
<evidence type="ECO:0000256" key="2">
    <source>
        <dbReference type="ARBA" id="ARBA00022679"/>
    </source>
</evidence>
<keyword evidence="3" id="KW-0479">Metal-binding</keyword>
<dbReference type="SUPFAM" id="SSF57850">
    <property type="entry name" value="RING/U-box"/>
    <property type="match status" value="1"/>
</dbReference>
<evidence type="ECO:0000256" key="8">
    <source>
        <dbReference type="SAM" id="MobiDB-lite"/>
    </source>
</evidence>
<sequence length="1046" mass="119725">MQDLDLEISRINRLLPNVEIDVIKSFIISVPKTIEYLRVPLTLVHFFKLDNEDTMKLQNENLVYANLIHDLFPMYSVNKIMKKLTKYGNITERCRLVVRNILKSREQELNTALNQVSQSVFYIQFGKQGISADQNNDNCKEMCKENSDDTVTKANEELSVNPPGYTSYQESACDYKEPTSVFNDHLGLKDFSETVVTPSTSSEVEAPSFSKYFNITGNSEKQRTQFNKSPFQAYFEKHYSEGSSYRQQQQTYSYDSNQTCSGGFDDIDSALTDFKEQSDIGCERDHNKTLINSPVCRSPVTLGPLFDHSSNNVDKFPKPSPSDVTNIISFEEPIKVSSRKKCPSRSPPKGTELESSICDPARKKLKKSHYKNVENEEVLGDVILGSEDVILINSPSYEQQDADDIHTNIYLPHTFESEVQSNKMKKIGPTEKVNNKIIYRIMEIFPDADPDYIRQIYAEISHETSSEEVLHNILIEKILAVENYPKRPPTEPSTPVEFDLESQLQTIRELLPDADPNYLRMKVSQLPPEELTSFVDEALETKNYPTLKEYLRKQQLSAQKRQYTVDFSVEDFVKLVPNPKETFLDPNRKINVNQEDKDYGFIFFKNKFNRISVKNVLNTWQKSGYRPFDCNNSLEKLKEHLKYCRTKVDMSSLTCSNIPLLQELAFIEHEKEILSYIKDLEKKKEEERMRIKKEGLMLTCSCCFDDEVMPDYTHRCSNNCVFCKGCIIKSVEVAFGEGKLVFPCLGDCGSHFSLQNLQNVLPPNLFSKIAQKHAVAEVKAAGIEDLESCPFCDFATILSSSPETNKIFVCQNPECLKESCRLCKEPSHVPLRCDEVEKDDDVKKRVYIENKMTEALLRKCLKCGVSFYKEEGCNKMTCSCGASMCYICGQAVSDYKHFNGLGGEKYELCPLYSDTNAINKLNVIKGAEAAKEELGVKRSTQLKHDPTSDVQKHYEERAKQLPAEPHMEHLQMLNQMARAIANRDPLAAVPRQVPVVVRNPVRIIRHAPEIDPNNQRLILHARRATLPPQHRYNPRCPCEACELRRQ</sequence>
<evidence type="ECO:0000256" key="1">
    <source>
        <dbReference type="ARBA" id="ARBA00004906"/>
    </source>
</evidence>
<dbReference type="CDD" id="cd20339">
    <property type="entry name" value="BRcat_RBR_RNF216"/>
    <property type="match status" value="1"/>
</dbReference>
<keyword evidence="11" id="KW-1185">Reference proteome</keyword>
<proteinExistence type="predicted"/>
<dbReference type="Proteomes" id="UP001431783">
    <property type="component" value="Unassembled WGS sequence"/>
</dbReference>
<dbReference type="AlphaFoldDB" id="A0AAW1UJV5"/>
<dbReference type="Pfam" id="PF26200">
    <property type="entry name" value="Rcat_RNF216"/>
    <property type="match status" value="1"/>
</dbReference>
<dbReference type="Gene3D" id="1.20.120.1750">
    <property type="match status" value="1"/>
</dbReference>
<protein>
    <recommendedName>
        <fullName evidence="9">RING-type domain-containing protein</fullName>
    </recommendedName>
</protein>
<dbReference type="InterPro" id="IPR047546">
    <property type="entry name" value="Rcat_RBR_RNF216"/>
</dbReference>
<comment type="pathway">
    <text evidence="1">Protein modification; protein ubiquitination.</text>
</comment>
<keyword evidence="5" id="KW-0863">Zinc-finger</keyword>
<evidence type="ECO:0000259" key="9">
    <source>
        <dbReference type="PROSITE" id="PS51873"/>
    </source>
</evidence>
<keyword evidence="2" id="KW-0808">Transferase</keyword>
<dbReference type="InterPro" id="IPR051628">
    <property type="entry name" value="LUBAC_E3_Ligases"/>
</dbReference>
<comment type="caution">
    <text evidence="10">The sequence shown here is derived from an EMBL/GenBank/DDBJ whole genome shotgun (WGS) entry which is preliminary data.</text>
</comment>
<dbReference type="EMBL" id="JARQZJ010000069">
    <property type="protein sequence ID" value="KAK9881518.1"/>
    <property type="molecule type" value="Genomic_DNA"/>
</dbReference>
<dbReference type="PANTHER" id="PTHR22770">
    <property type="entry name" value="UBIQUITIN CONJUGATING ENZYME 7 INTERACTING PROTEIN-RELATED"/>
    <property type="match status" value="1"/>
</dbReference>
<feature type="region of interest" description="Disordered" evidence="8">
    <location>
        <begin position="338"/>
        <end position="357"/>
    </location>
</feature>
<organism evidence="10 11">
    <name type="scientific">Henosepilachna vigintioctopunctata</name>
    <dbReference type="NCBI Taxonomy" id="420089"/>
    <lineage>
        <taxon>Eukaryota</taxon>
        <taxon>Metazoa</taxon>
        <taxon>Ecdysozoa</taxon>
        <taxon>Arthropoda</taxon>
        <taxon>Hexapoda</taxon>
        <taxon>Insecta</taxon>
        <taxon>Pterygota</taxon>
        <taxon>Neoptera</taxon>
        <taxon>Endopterygota</taxon>
        <taxon>Coleoptera</taxon>
        <taxon>Polyphaga</taxon>
        <taxon>Cucujiformia</taxon>
        <taxon>Coccinelloidea</taxon>
        <taxon>Coccinellidae</taxon>
        <taxon>Epilachninae</taxon>
        <taxon>Epilachnini</taxon>
        <taxon>Henosepilachna</taxon>
    </lineage>
</organism>
<dbReference type="PROSITE" id="PS51873">
    <property type="entry name" value="TRIAD"/>
    <property type="match status" value="1"/>
</dbReference>
<evidence type="ECO:0000256" key="6">
    <source>
        <dbReference type="ARBA" id="ARBA00022786"/>
    </source>
</evidence>